<protein>
    <submittedName>
        <fullName evidence="2">Uncharacterized protein</fullName>
    </submittedName>
</protein>
<dbReference type="PANTHER" id="PTHR45286:SF1">
    <property type="entry name" value="CHAPERONE DNAJ-DOMAIN SUPERFAMILY PROTEIN"/>
    <property type="match status" value="1"/>
</dbReference>
<organism evidence="2 3">
    <name type="scientific">Fraxinus pennsylvanica</name>
    <dbReference type="NCBI Taxonomy" id="56036"/>
    <lineage>
        <taxon>Eukaryota</taxon>
        <taxon>Viridiplantae</taxon>
        <taxon>Streptophyta</taxon>
        <taxon>Embryophyta</taxon>
        <taxon>Tracheophyta</taxon>
        <taxon>Spermatophyta</taxon>
        <taxon>Magnoliopsida</taxon>
        <taxon>eudicotyledons</taxon>
        <taxon>Gunneridae</taxon>
        <taxon>Pentapetalae</taxon>
        <taxon>asterids</taxon>
        <taxon>lamiids</taxon>
        <taxon>Lamiales</taxon>
        <taxon>Oleaceae</taxon>
        <taxon>Oleeae</taxon>
        <taxon>Fraxinus</taxon>
    </lineage>
</organism>
<feature type="compositionally biased region" description="Polar residues" evidence="1">
    <location>
        <begin position="186"/>
        <end position="196"/>
    </location>
</feature>
<accession>A0AAD2DJH6</accession>
<keyword evidence="3" id="KW-1185">Reference proteome</keyword>
<dbReference type="AlphaFoldDB" id="A0AAD2DJH6"/>
<dbReference type="Proteomes" id="UP000834106">
    <property type="component" value="Chromosome 2"/>
</dbReference>
<proteinExistence type="predicted"/>
<sequence length="230" mass="26772">MILLLNKCDLVPAWATKGWLRILSKEYPALAFHASANQSSGKCNFNADMQFIVFKMFWLFKPYSAMHDIGDWYVETFERDKKRRTVPSQRCWDGLDANEQLDKTLDIENARRRKKTVIGIVEAKMFRVLDDPLRLDIVISFPNYGFHLRFDPWSQACQLVWDVRVDGKLDKDVPEKNEREKAKGGQTISKGNSTAVETEEKLDKDVPEKKEREKLKGGPTPRIFSFLRNR</sequence>
<dbReference type="PANTHER" id="PTHR45286">
    <property type="entry name" value="CHAPERONE DNAJ-DOMAIN SUPERFAMILY PROTEIN"/>
    <property type="match status" value="1"/>
</dbReference>
<feature type="region of interest" description="Disordered" evidence="1">
    <location>
        <begin position="172"/>
        <end position="230"/>
    </location>
</feature>
<dbReference type="EMBL" id="OU503037">
    <property type="protein sequence ID" value="CAI9756279.1"/>
    <property type="molecule type" value="Genomic_DNA"/>
</dbReference>
<reference evidence="2" key="1">
    <citation type="submission" date="2023-05" db="EMBL/GenBank/DDBJ databases">
        <authorList>
            <person name="Huff M."/>
        </authorList>
    </citation>
    <scope>NUCLEOTIDE SEQUENCE</scope>
</reference>
<feature type="compositionally biased region" description="Basic and acidic residues" evidence="1">
    <location>
        <begin position="172"/>
        <end position="183"/>
    </location>
</feature>
<feature type="compositionally biased region" description="Basic and acidic residues" evidence="1">
    <location>
        <begin position="198"/>
        <end position="216"/>
    </location>
</feature>
<name>A0AAD2DJH6_9LAMI</name>
<evidence type="ECO:0000313" key="3">
    <source>
        <dbReference type="Proteomes" id="UP000834106"/>
    </source>
</evidence>
<evidence type="ECO:0000256" key="1">
    <source>
        <dbReference type="SAM" id="MobiDB-lite"/>
    </source>
</evidence>
<evidence type="ECO:0000313" key="2">
    <source>
        <dbReference type="EMBL" id="CAI9756279.1"/>
    </source>
</evidence>
<gene>
    <name evidence="2" type="ORF">FPE_LOCUS3709</name>
</gene>